<comment type="caution">
    <text evidence="1">The sequence shown here is derived from an EMBL/GenBank/DDBJ whole genome shotgun (WGS) entry which is preliminary data.</text>
</comment>
<dbReference type="EMBL" id="JAJTJA010000008">
    <property type="protein sequence ID" value="KAH8694939.1"/>
    <property type="molecule type" value="Genomic_DNA"/>
</dbReference>
<evidence type="ECO:0000313" key="2">
    <source>
        <dbReference type="Proteomes" id="UP001201262"/>
    </source>
</evidence>
<dbReference type="RefSeq" id="XP_046070081.1">
    <property type="nucleotide sequence ID" value="XM_046211526.1"/>
</dbReference>
<organism evidence="1 2">
    <name type="scientific">Talaromyces proteolyticus</name>
    <dbReference type="NCBI Taxonomy" id="1131652"/>
    <lineage>
        <taxon>Eukaryota</taxon>
        <taxon>Fungi</taxon>
        <taxon>Dikarya</taxon>
        <taxon>Ascomycota</taxon>
        <taxon>Pezizomycotina</taxon>
        <taxon>Eurotiomycetes</taxon>
        <taxon>Eurotiomycetidae</taxon>
        <taxon>Eurotiales</taxon>
        <taxon>Trichocomaceae</taxon>
        <taxon>Talaromyces</taxon>
        <taxon>Talaromyces sect. Bacilispori</taxon>
    </lineage>
</organism>
<accession>A0AAD4KKP8</accession>
<sequence>MKGKSILKIKPWPKINHPLPQTPRESQQLLSALTSSFRRQLDAADTHQPVHSANEHMQTILSNPLFRVVPPKPTYPQLASDTKSRLEKRIAEEPMIVFDELVAAGSITGKNIGDCLQAQLILIGSRSVDVTHEMKQTGAGMKIMNWFWASDPASRTHLFRSRRTWSAALKFMTAEGLHSKIAVLQRMLSELRLGGDSGQIPEDAGRRIFSVFLQDYIAADIQYGRGIGGALATFTNSVEMVSSMSDDTRNVMLTKSAEYLGRLIVDYGRSNRLDTVPVPAFERFCDMLKTVPWTALGSPALQLYHPSHPTATPFMDYIRDHPELPQNSPAERNQEYILRVHLDAMRLLLDQNNHIDALRLAPRIKEMLSEDRVEIHKSHNVHSQISKLMDRLDLAIA</sequence>
<dbReference type="Proteomes" id="UP001201262">
    <property type="component" value="Unassembled WGS sequence"/>
</dbReference>
<proteinExistence type="predicted"/>
<dbReference type="GeneID" id="70241813"/>
<dbReference type="AlphaFoldDB" id="A0AAD4KKP8"/>
<protein>
    <submittedName>
        <fullName evidence="1">Uncharacterized protein</fullName>
    </submittedName>
</protein>
<reference evidence="1" key="1">
    <citation type="submission" date="2021-12" db="EMBL/GenBank/DDBJ databases">
        <title>Convergent genome expansion in fungi linked to evolution of root-endophyte symbiosis.</title>
        <authorList>
            <consortium name="DOE Joint Genome Institute"/>
            <person name="Ke Y.-H."/>
            <person name="Bonito G."/>
            <person name="Liao H.-L."/>
            <person name="Looney B."/>
            <person name="Rojas-Flechas A."/>
            <person name="Nash J."/>
            <person name="Hameed K."/>
            <person name="Schadt C."/>
            <person name="Martin F."/>
            <person name="Crous P.W."/>
            <person name="Miettinen O."/>
            <person name="Magnuson J.K."/>
            <person name="Labbe J."/>
            <person name="Jacobson D."/>
            <person name="Doktycz M.J."/>
            <person name="Veneault-Fourrey C."/>
            <person name="Kuo A."/>
            <person name="Mondo S."/>
            <person name="Calhoun S."/>
            <person name="Riley R."/>
            <person name="Ohm R."/>
            <person name="LaButti K."/>
            <person name="Andreopoulos B."/>
            <person name="Pangilinan J."/>
            <person name="Nolan M."/>
            <person name="Tritt A."/>
            <person name="Clum A."/>
            <person name="Lipzen A."/>
            <person name="Daum C."/>
            <person name="Barry K."/>
            <person name="Grigoriev I.V."/>
            <person name="Vilgalys R."/>
        </authorList>
    </citation>
    <scope>NUCLEOTIDE SEQUENCE</scope>
    <source>
        <strain evidence="1">PMI_201</strain>
    </source>
</reference>
<name>A0AAD4KKP8_9EURO</name>
<evidence type="ECO:0000313" key="1">
    <source>
        <dbReference type="EMBL" id="KAH8694939.1"/>
    </source>
</evidence>
<keyword evidence="2" id="KW-1185">Reference proteome</keyword>
<gene>
    <name evidence="1" type="ORF">BGW36DRAFT_299379</name>
</gene>